<dbReference type="PANTHER" id="PTHR43763:SF12">
    <property type="entry name" value="AMINOPEPTIDASE P1"/>
    <property type="match status" value="1"/>
</dbReference>
<dbReference type="AlphaFoldDB" id="A0A6P4AET0"/>
<dbReference type="GeneID" id="125423393"/>
<evidence type="ECO:0000256" key="1">
    <source>
        <dbReference type="SAM" id="Phobius"/>
    </source>
</evidence>
<sequence length="179" mass="20235">MIISIIIIITIMYMILLSLALVLCPREPLILMRQTLKLTEVTTSDKLESFPAVKEYLHRTTDIRRTAHFGKPSEHEKPCYTAVLKGHIALGNARFPNGTNGNALDILARVPLWKNSLDYRHGTGPNGIGSYLNVHEGPHLISFRPHARNVPLQIVDFKFLFRWSSNCGLQISCFRTSLL</sequence>
<dbReference type="RefSeq" id="XP_015895360.2">
    <property type="nucleotide sequence ID" value="XM_016039874.4"/>
</dbReference>
<keyword evidence="1" id="KW-0812">Transmembrane</keyword>
<keyword evidence="3" id="KW-1185">Reference proteome</keyword>
<dbReference type="InParanoid" id="A0A6P4AET0"/>
<dbReference type="InterPro" id="IPR050422">
    <property type="entry name" value="X-Pro_aminopeptidase_P"/>
</dbReference>
<keyword evidence="1" id="KW-1133">Transmembrane helix</keyword>
<reference evidence="4" key="1">
    <citation type="submission" date="2025-08" db="UniProtKB">
        <authorList>
            <consortium name="RefSeq"/>
        </authorList>
    </citation>
    <scope>IDENTIFICATION</scope>
    <source>
        <tissue evidence="4">Seedling</tissue>
    </source>
</reference>
<dbReference type="Gene3D" id="3.90.230.10">
    <property type="entry name" value="Creatinase/methionine aminopeptidase superfamily"/>
    <property type="match status" value="1"/>
</dbReference>
<dbReference type="Proteomes" id="UP001652623">
    <property type="component" value="Chromosome 12"/>
</dbReference>
<dbReference type="PANTHER" id="PTHR43763">
    <property type="entry name" value="XAA-PRO AMINOPEPTIDASE 1"/>
    <property type="match status" value="1"/>
</dbReference>
<evidence type="ECO:0000313" key="3">
    <source>
        <dbReference type="Proteomes" id="UP001652623"/>
    </source>
</evidence>
<dbReference type="Pfam" id="PF00557">
    <property type="entry name" value="Peptidase_M24"/>
    <property type="match status" value="1"/>
</dbReference>
<keyword evidence="1" id="KW-0472">Membrane</keyword>
<protein>
    <submittedName>
        <fullName evidence="4">Aminopeptidase P1-like isoform X1</fullName>
    </submittedName>
</protein>
<name>A0A6P4AET0_ZIZJJ</name>
<feature type="transmembrane region" description="Helical" evidence="1">
    <location>
        <begin position="6"/>
        <end position="24"/>
    </location>
</feature>
<gene>
    <name evidence="4" type="primary">LOC125423393</name>
</gene>
<organism evidence="3 4">
    <name type="scientific">Ziziphus jujuba</name>
    <name type="common">Chinese jujube</name>
    <name type="synonym">Ziziphus sativa</name>
    <dbReference type="NCBI Taxonomy" id="326968"/>
    <lineage>
        <taxon>Eukaryota</taxon>
        <taxon>Viridiplantae</taxon>
        <taxon>Streptophyta</taxon>
        <taxon>Embryophyta</taxon>
        <taxon>Tracheophyta</taxon>
        <taxon>Spermatophyta</taxon>
        <taxon>Magnoliopsida</taxon>
        <taxon>eudicotyledons</taxon>
        <taxon>Gunneridae</taxon>
        <taxon>Pentapetalae</taxon>
        <taxon>rosids</taxon>
        <taxon>fabids</taxon>
        <taxon>Rosales</taxon>
        <taxon>Rhamnaceae</taxon>
        <taxon>Paliureae</taxon>
        <taxon>Ziziphus</taxon>
    </lineage>
</organism>
<feature type="domain" description="Peptidase M24" evidence="2">
    <location>
        <begin position="56"/>
        <end position="145"/>
    </location>
</feature>
<evidence type="ECO:0000259" key="2">
    <source>
        <dbReference type="Pfam" id="PF00557"/>
    </source>
</evidence>
<dbReference type="InterPro" id="IPR036005">
    <property type="entry name" value="Creatinase/aminopeptidase-like"/>
</dbReference>
<proteinExistence type="predicted"/>
<dbReference type="SUPFAM" id="SSF55920">
    <property type="entry name" value="Creatinase/aminopeptidase"/>
    <property type="match status" value="1"/>
</dbReference>
<evidence type="ECO:0000313" key="4">
    <source>
        <dbReference type="RefSeq" id="XP_015895360.2"/>
    </source>
</evidence>
<accession>A0A6P4AET0</accession>
<dbReference type="InterPro" id="IPR000994">
    <property type="entry name" value="Pept_M24"/>
</dbReference>